<accession>A0A1A9ZMJ1</accession>
<protein>
    <submittedName>
        <fullName evidence="2">Uncharacterized protein</fullName>
    </submittedName>
</protein>
<proteinExistence type="predicted"/>
<reference evidence="2" key="2">
    <citation type="submission" date="2020-05" db="UniProtKB">
        <authorList>
            <consortium name="EnsemblMetazoa"/>
        </authorList>
    </citation>
    <scope>IDENTIFICATION</scope>
    <source>
        <strain evidence="2">IAEA</strain>
    </source>
</reference>
<reference evidence="3" key="1">
    <citation type="submission" date="2014-03" db="EMBL/GenBank/DDBJ databases">
        <authorList>
            <person name="Aksoy S."/>
            <person name="Warren W."/>
            <person name="Wilson R.K."/>
        </authorList>
    </citation>
    <scope>NUCLEOTIDE SEQUENCE [LARGE SCALE GENOMIC DNA]</scope>
    <source>
        <strain evidence="3">IAEA</strain>
    </source>
</reference>
<evidence type="ECO:0000313" key="2">
    <source>
        <dbReference type="EnsemblMetazoa" id="GPAI019287-PA"/>
    </source>
</evidence>
<feature type="region of interest" description="Disordered" evidence="1">
    <location>
        <begin position="123"/>
        <end position="159"/>
    </location>
</feature>
<keyword evidence="3" id="KW-1185">Reference proteome</keyword>
<dbReference type="AlphaFoldDB" id="A0A1A9ZMJ1"/>
<evidence type="ECO:0000313" key="3">
    <source>
        <dbReference type="Proteomes" id="UP000092445"/>
    </source>
</evidence>
<name>A0A1A9ZMJ1_GLOPL</name>
<evidence type="ECO:0000256" key="1">
    <source>
        <dbReference type="SAM" id="MobiDB-lite"/>
    </source>
</evidence>
<dbReference type="Proteomes" id="UP000092445">
    <property type="component" value="Unassembled WGS sequence"/>
</dbReference>
<sequence length="299" mass="32416">MNRFQELTKLFDDLYVAFEGCQCLEDVSAESKKKATNLEVVGVTANVSIGCDSKKALAGIQITSDTCDSCQQAMASSMSNNLPTILTLYSAHGSSAFPQTINQTDLTSGGLMLTSVVPVVNAYPPSDEDSSEYPSPDISKGADNRIVSEDNDSELSSNIDGLTASKLKSSLSKKGQRNGEQIQTSSLNLTVTGMDSAVPHLLIVVPAWAPTFRSRLAADTTAEQLKDSIKAKFFGCNFSKINIFKFSFLQPGNIVSFKILVPTNLCNIVLDKCYWSEGCFGRRSRPVTNLNQLDRVSKH</sequence>
<organism evidence="2 3">
    <name type="scientific">Glossina pallidipes</name>
    <name type="common">Tsetse fly</name>
    <dbReference type="NCBI Taxonomy" id="7398"/>
    <lineage>
        <taxon>Eukaryota</taxon>
        <taxon>Metazoa</taxon>
        <taxon>Ecdysozoa</taxon>
        <taxon>Arthropoda</taxon>
        <taxon>Hexapoda</taxon>
        <taxon>Insecta</taxon>
        <taxon>Pterygota</taxon>
        <taxon>Neoptera</taxon>
        <taxon>Endopterygota</taxon>
        <taxon>Diptera</taxon>
        <taxon>Brachycera</taxon>
        <taxon>Muscomorpha</taxon>
        <taxon>Hippoboscoidea</taxon>
        <taxon>Glossinidae</taxon>
        <taxon>Glossina</taxon>
    </lineage>
</organism>
<dbReference type="VEuPathDB" id="VectorBase:GPAI019287"/>
<dbReference type="EnsemblMetazoa" id="GPAI019287-RA">
    <property type="protein sequence ID" value="GPAI019287-PA"/>
    <property type="gene ID" value="GPAI019287"/>
</dbReference>